<evidence type="ECO:0000313" key="1">
    <source>
        <dbReference type="EMBL" id="EDS15931.1"/>
    </source>
</evidence>
<accession>B0NPJ2</accession>
<dbReference type="Proteomes" id="UP000004713">
    <property type="component" value="Unassembled WGS sequence"/>
</dbReference>
<evidence type="ECO:0000313" key="2">
    <source>
        <dbReference type="Proteomes" id="UP000004713"/>
    </source>
</evidence>
<dbReference type="EMBL" id="ABFZ02000018">
    <property type="protein sequence ID" value="EDS15931.1"/>
    <property type="molecule type" value="Genomic_DNA"/>
</dbReference>
<reference evidence="1 2" key="2">
    <citation type="submission" date="2007-11" db="EMBL/GenBank/DDBJ databases">
        <authorList>
            <person name="Fulton L."/>
            <person name="Clifton S."/>
            <person name="Fulton B."/>
            <person name="Xu J."/>
            <person name="Minx P."/>
            <person name="Pepin K.H."/>
            <person name="Johnson M."/>
            <person name="Thiruvilangam P."/>
            <person name="Bhonagiri V."/>
            <person name="Nash W.E."/>
            <person name="Mardis E.R."/>
            <person name="Wilson R.K."/>
        </authorList>
    </citation>
    <scope>NUCLEOTIDE SEQUENCE [LARGE SCALE GENOMIC DNA]</scope>
    <source>
        <strain evidence="1 2">ATCC 43183</strain>
    </source>
</reference>
<proteinExistence type="predicted"/>
<comment type="caution">
    <text evidence="1">The sequence shown here is derived from an EMBL/GenBank/DDBJ whole genome shotgun (WGS) entry which is preliminary data.</text>
</comment>
<dbReference type="HOGENOM" id="CLU_3305053_0_0_10"/>
<dbReference type="AlphaFoldDB" id="B0NPJ2"/>
<gene>
    <name evidence="1" type="ORF">BACSTE_01377</name>
</gene>
<organism evidence="1 2">
    <name type="scientific">Bacteroides stercoris ATCC 43183</name>
    <dbReference type="NCBI Taxonomy" id="449673"/>
    <lineage>
        <taxon>Bacteria</taxon>
        <taxon>Pseudomonadati</taxon>
        <taxon>Bacteroidota</taxon>
        <taxon>Bacteroidia</taxon>
        <taxon>Bacteroidales</taxon>
        <taxon>Bacteroidaceae</taxon>
        <taxon>Bacteroides</taxon>
    </lineage>
</organism>
<sequence length="39" mass="4513">MLPFKKKSSPFLFYLLFSLTFATVKTKGCPDGLRLYPRT</sequence>
<protein>
    <submittedName>
        <fullName evidence="1">Uncharacterized protein</fullName>
    </submittedName>
</protein>
<name>B0NPJ2_BACSE</name>
<reference evidence="1 2" key="1">
    <citation type="submission" date="2007-11" db="EMBL/GenBank/DDBJ databases">
        <title>Draft genome sequence of Bacteroides stercoris(ATCC 43183).</title>
        <authorList>
            <person name="Sudarsanam P."/>
            <person name="Ley R."/>
            <person name="Guruge J."/>
            <person name="Turnbaugh P.J."/>
            <person name="Mahowald M."/>
            <person name="Liep D."/>
            <person name="Gordon J."/>
        </authorList>
    </citation>
    <scope>NUCLEOTIDE SEQUENCE [LARGE SCALE GENOMIC DNA]</scope>
    <source>
        <strain evidence="1 2">ATCC 43183</strain>
    </source>
</reference>